<comment type="subcellular location">
    <subcellularLocation>
        <location evidence="4">Mitochondrion</location>
    </subcellularLocation>
</comment>
<dbReference type="InterPro" id="IPR001816">
    <property type="entry name" value="Transl_elong_EFTs/EF1B"/>
</dbReference>
<protein>
    <recommendedName>
        <fullName evidence="4">Elongation factor Ts, mitochondrial</fullName>
        <shortName evidence="4">EF-Ts</shortName>
        <shortName evidence="4">EF-TsMt</shortName>
    </recommendedName>
</protein>
<evidence type="ECO:0000256" key="4">
    <source>
        <dbReference type="HAMAP-Rule" id="MF_03135"/>
    </source>
</evidence>
<proteinExistence type="inferred from homology"/>
<evidence type="ECO:0000313" key="6">
    <source>
        <dbReference type="EMBL" id="KAH9596180.1"/>
    </source>
</evidence>
<dbReference type="InterPro" id="IPR009060">
    <property type="entry name" value="UBA-like_sf"/>
</dbReference>
<dbReference type="GO" id="GO:0070125">
    <property type="term" value="P:mitochondrial translational elongation"/>
    <property type="evidence" value="ECO:0007669"/>
    <property type="project" value="TreeGrafter"/>
</dbReference>
<name>A0A922S6Z6_SCHHA</name>
<dbReference type="Pfam" id="PF25025">
    <property type="entry name" value="EF-Ts_N"/>
    <property type="match status" value="1"/>
</dbReference>
<evidence type="ECO:0000259" key="5">
    <source>
        <dbReference type="Pfam" id="PF00889"/>
    </source>
</evidence>
<organism evidence="6 7">
    <name type="scientific">Schistosoma haematobium</name>
    <name type="common">Blood fluke</name>
    <dbReference type="NCBI Taxonomy" id="6185"/>
    <lineage>
        <taxon>Eukaryota</taxon>
        <taxon>Metazoa</taxon>
        <taxon>Spiralia</taxon>
        <taxon>Lophotrochozoa</taxon>
        <taxon>Platyhelminthes</taxon>
        <taxon>Trematoda</taxon>
        <taxon>Digenea</taxon>
        <taxon>Strigeidida</taxon>
        <taxon>Schistosomatoidea</taxon>
        <taxon>Schistosomatidae</taxon>
        <taxon>Schistosoma</taxon>
    </lineage>
</organism>
<dbReference type="InterPro" id="IPR014039">
    <property type="entry name" value="Transl_elong_EFTs/EF1B_dimer"/>
</dbReference>
<dbReference type="AlphaFoldDB" id="A0A922S6Z6"/>
<dbReference type="CDD" id="cd14275">
    <property type="entry name" value="UBA_EF-Ts"/>
    <property type="match status" value="1"/>
</dbReference>
<comment type="similarity">
    <text evidence="1 4">Belongs to the EF-Ts family.</text>
</comment>
<reference evidence="6" key="4">
    <citation type="journal article" date="2022" name="PLoS Pathog.">
        <title>Chromosome-level genome of Schistosoma haematobium underpins genome-wide explorations of molecular variation.</title>
        <authorList>
            <person name="Stroehlein A.J."/>
            <person name="Korhonen P.K."/>
            <person name="Lee V.V."/>
            <person name="Ralph S.A."/>
            <person name="Mentink-Kane M."/>
            <person name="You H."/>
            <person name="McManus D.P."/>
            <person name="Tchuente L.T."/>
            <person name="Stothard J.R."/>
            <person name="Kaur P."/>
            <person name="Dudchenko O."/>
            <person name="Aiden E.L."/>
            <person name="Yang B."/>
            <person name="Yang H."/>
            <person name="Emery A.M."/>
            <person name="Webster B.L."/>
            <person name="Brindley P.J."/>
            <person name="Rollinson D."/>
            <person name="Chang B.C.H."/>
            <person name="Gasser R.B."/>
            <person name="Young N.D."/>
        </authorList>
    </citation>
    <scope>NUCLEOTIDE SEQUENCE</scope>
</reference>
<dbReference type="GO" id="GO:0003746">
    <property type="term" value="F:translation elongation factor activity"/>
    <property type="evidence" value="ECO:0007669"/>
    <property type="project" value="UniProtKB-UniRule"/>
</dbReference>
<dbReference type="SUPFAM" id="SSF46934">
    <property type="entry name" value="UBA-like"/>
    <property type="match status" value="1"/>
</dbReference>
<evidence type="ECO:0000256" key="2">
    <source>
        <dbReference type="ARBA" id="ARBA00022768"/>
    </source>
</evidence>
<dbReference type="GO" id="GO:0005739">
    <property type="term" value="C:mitochondrion"/>
    <property type="evidence" value="ECO:0007669"/>
    <property type="project" value="UniProtKB-SubCell"/>
</dbReference>
<dbReference type="RefSeq" id="XP_051074931.1">
    <property type="nucleotide sequence ID" value="XM_051209476.1"/>
</dbReference>
<reference evidence="6" key="1">
    <citation type="journal article" date="2012" name="Nat. Genet.">
        <title>Whole-genome sequence of Schistosoma haematobium.</title>
        <authorList>
            <person name="Young N.D."/>
            <person name="Jex A.R."/>
            <person name="Li B."/>
            <person name="Liu S."/>
            <person name="Yang L."/>
            <person name="Xiong Z."/>
            <person name="Li Y."/>
            <person name="Cantacessi C."/>
            <person name="Hall R.S."/>
            <person name="Xu X."/>
            <person name="Chen F."/>
            <person name="Wu X."/>
            <person name="Zerlotini A."/>
            <person name="Oliveira G."/>
            <person name="Hofmann A."/>
            <person name="Zhang G."/>
            <person name="Fang X."/>
            <person name="Kang Y."/>
            <person name="Campbell B.E."/>
            <person name="Loukas A."/>
            <person name="Ranganathan S."/>
            <person name="Rollinson D."/>
            <person name="Rinaldi G."/>
            <person name="Brindley P.J."/>
            <person name="Yang H."/>
            <person name="Wang J."/>
            <person name="Wang J."/>
            <person name="Gasser R.B."/>
        </authorList>
    </citation>
    <scope>NUCLEOTIDE SEQUENCE</scope>
</reference>
<dbReference type="GeneID" id="24591030"/>
<dbReference type="CTD" id="24591030"/>
<keyword evidence="4" id="KW-0496">Mitochondrion</keyword>
<feature type="domain" description="Translation elongation factor EFTs/EF1B dimerisation" evidence="5">
    <location>
        <begin position="98"/>
        <end position="131"/>
    </location>
</feature>
<dbReference type="HAMAP" id="MF_00050">
    <property type="entry name" value="EF_Ts"/>
    <property type="match status" value="1"/>
</dbReference>
<evidence type="ECO:0000313" key="7">
    <source>
        <dbReference type="Proteomes" id="UP000471633"/>
    </source>
</evidence>
<dbReference type="InterPro" id="IPR036402">
    <property type="entry name" value="EF-Ts_dimer_sf"/>
</dbReference>
<dbReference type="Gene3D" id="1.10.8.10">
    <property type="entry name" value="DNA helicase RuvA subunit, C-terminal domain"/>
    <property type="match status" value="1"/>
</dbReference>
<evidence type="ECO:0000256" key="1">
    <source>
        <dbReference type="ARBA" id="ARBA00005532"/>
    </source>
</evidence>
<dbReference type="Gene3D" id="3.30.479.20">
    <property type="entry name" value="Elongation factor Ts, dimerisation domain"/>
    <property type="match status" value="1"/>
</dbReference>
<dbReference type="EMBL" id="AMPZ03000001">
    <property type="protein sequence ID" value="KAH9596180.1"/>
    <property type="molecule type" value="Genomic_DNA"/>
</dbReference>
<dbReference type="Proteomes" id="UP000471633">
    <property type="component" value="Unassembled WGS sequence"/>
</dbReference>
<comment type="caution">
    <text evidence="6">The sequence shown here is derived from an EMBL/GenBank/DDBJ whole genome shotgun (WGS) entry which is preliminary data.</text>
</comment>
<dbReference type="PANTHER" id="PTHR11741">
    <property type="entry name" value="ELONGATION FACTOR TS"/>
    <property type="match status" value="1"/>
</dbReference>
<dbReference type="KEGG" id="shx:MS3_00001953"/>
<keyword evidence="7" id="KW-1185">Reference proteome</keyword>
<accession>A0A922S6Z6</accession>
<dbReference type="Pfam" id="PF00889">
    <property type="entry name" value="EF_TS"/>
    <property type="match status" value="1"/>
</dbReference>
<dbReference type="InterPro" id="IPR018101">
    <property type="entry name" value="Transl_elong_Ts_CS"/>
</dbReference>
<comment type="function">
    <text evidence="4">Associates with the EF-Tu.GDP complex and induces the exchange of GDP to GTP. It remains bound to the aminoacyl-tRNA.EF-Tu.GTP complex up to the GTP hydrolysis stage on the ribosome.</text>
</comment>
<reference evidence="6" key="3">
    <citation type="submission" date="2021-06" db="EMBL/GenBank/DDBJ databases">
        <title>Chromosome-level genome assembly for S. haematobium.</title>
        <authorList>
            <person name="Stroehlein A.J."/>
        </authorList>
    </citation>
    <scope>NUCLEOTIDE SEQUENCE</scope>
</reference>
<keyword evidence="3 4" id="KW-0648">Protein biosynthesis</keyword>
<sequence>MNVLIFPTLACKTSKFCVHIRLFSQAADKALLYKLRKLTGFTFSACKEALIKHENDLDRAKEWLASEAVSRGWEKAGKLAGRAMNEGLLGVLGSRSHAIIVEVNCETDFVARNHSFQSLVATAAETVLTNYNVSPITLVSKHWSVSCPYVFFSTLSFGDKNMQIGRLKSIFSATSVKMVKTQ</sequence>
<dbReference type="PANTHER" id="PTHR11741:SF0">
    <property type="entry name" value="ELONGATION FACTOR TS, MITOCHONDRIAL"/>
    <property type="match status" value="1"/>
</dbReference>
<dbReference type="PROSITE" id="PS01127">
    <property type="entry name" value="EF_TS_2"/>
    <property type="match status" value="1"/>
</dbReference>
<gene>
    <name evidence="6" type="ORF">MS3_00001953</name>
</gene>
<reference evidence="6" key="2">
    <citation type="journal article" date="2019" name="Gigascience">
        <title>High-quality Schistosoma haematobium genome achieved by single-molecule and long-range sequencing.</title>
        <authorList>
            <person name="Stroehlein A.J."/>
            <person name="Korhonen P.K."/>
            <person name="Chong T.M."/>
            <person name="Lim Y.L."/>
            <person name="Chan K.G."/>
            <person name="Webster B."/>
            <person name="Rollinson D."/>
            <person name="Brindley P.J."/>
            <person name="Gasser R.B."/>
            <person name="Young N.D."/>
        </authorList>
    </citation>
    <scope>NUCLEOTIDE SEQUENCE</scope>
</reference>
<keyword evidence="2 4" id="KW-0251">Elongation factor</keyword>
<dbReference type="SUPFAM" id="SSF54713">
    <property type="entry name" value="Elongation factor Ts (EF-Ts), dimerisation domain"/>
    <property type="match status" value="1"/>
</dbReference>
<evidence type="ECO:0000256" key="3">
    <source>
        <dbReference type="ARBA" id="ARBA00022917"/>
    </source>
</evidence>